<dbReference type="EMBL" id="KL596696">
    <property type="protein sequence ID" value="KER28566.1"/>
    <property type="molecule type" value="Genomic_DNA"/>
</dbReference>
<dbReference type="KEGG" id="ovi:T265_04612"/>
<evidence type="ECO:0000259" key="1">
    <source>
        <dbReference type="Pfam" id="PF23055"/>
    </source>
</evidence>
<reference evidence="2 3" key="1">
    <citation type="submission" date="2013-11" db="EMBL/GenBank/DDBJ databases">
        <title>Opisthorchis viverrini - life in the bile duct.</title>
        <authorList>
            <person name="Young N.D."/>
            <person name="Nagarajan N."/>
            <person name="Lin S.J."/>
            <person name="Korhonen P.K."/>
            <person name="Jex A.R."/>
            <person name="Hall R.S."/>
            <person name="Safavi-Hemami H."/>
            <person name="Kaewkong W."/>
            <person name="Bertrand D."/>
            <person name="Gao S."/>
            <person name="Seet Q."/>
            <person name="Wongkham S."/>
            <person name="Teh B.T."/>
            <person name="Wongkham C."/>
            <person name="Intapan P.M."/>
            <person name="Maleewong W."/>
            <person name="Yang X."/>
            <person name="Hu M."/>
            <person name="Wang Z."/>
            <person name="Hofmann A."/>
            <person name="Sternberg P.W."/>
            <person name="Tan P."/>
            <person name="Wang J."/>
            <person name="Gasser R.B."/>
        </authorList>
    </citation>
    <scope>NUCLEOTIDE SEQUENCE [LARGE SCALE GENOMIC DNA]</scope>
</reference>
<dbReference type="PANTHER" id="PTHR33327:SF3">
    <property type="entry name" value="RNA-DIRECTED DNA POLYMERASE"/>
    <property type="match status" value="1"/>
</dbReference>
<sequence>MTVKLKKAPAYTGVDVVFTIRRITFQATRFSCVVQHLPCDVAREVKDLLEEIPKKNPHDALRVAIIRRTGKYADKTLRDLSTSVKLGDRSPSQLLRHVRSLLCGRKLAVEIMAQSWLDKLPPSMSHVISAFFDDHSLEQLAQMADKIHEPYPSDLAKPVSRRAPTTSTDCDRILASISQPQAKFYTLTERVQRLEFNKHRPRSRSRPLSRACPSWC</sequence>
<name>A0A074ZN67_OPIVI</name>
<dbReference type="PANTHER" id="PTHR33327">
    <property type="entry name" value="ENDONUCLEASE"/>
    <property type="match status" value="1"/>
</dbReference>
<dbReference type="AlphaFoldDB" id="A0A074ZN67"/>
<accession>A0A074ZN67</accession>
<dbReference type="Pfam" id="PF23055">
    <property type="entry name" value="DUF7041"/>
    <property type="match status" value="1"/>
</dbReference>
<dbReference type="CTD" id="20318794"/>
<evidence type="ECO:0000313" key="3">
    <source>
        <dbReference type="Proteomes" id="UP000054324"/>
    </source>
</evidence>
<protein>
    <recommendedName>
        <fullName evidence="1">DUF7041 domain-containing protein</fullName>
    </recommendedName>
</protein>
<evidence type="ECO:0000313" key="2">
    <source>
        <dbReference type="EMBL" id="KER28566.1"/>
    </source>
</evidence>
<dbReference type="STRING" id="6198.A0A074ZN67"/>
<gene>
    <name evidence="2" type="ORF">T265_04612</name>
</gene>
<organism evidence="2 3">
    <name type="scientific">Opisthorchis viverrini</name>
    <name type="common">Southeast Asian liver fluke</name>
    <dbReference type="NCBI Taxonomy" id="6198"/>
    <lineage>
        <taxon>Eukaryota</taxon>
        <taxon>Metazoa</taxon>
        <taxon>Spiralia</taxon>
        <taxon>Lophotrochozoa</taxon>
        <taxon>Platyhelminthes</taxon>
        <taxon>Trematoda</taxon>
        <taxon>Digenea</taxon>
        <taxon>Opisthorchiida</taxon>
        <taxon>Opisthorchiata</taxon>
        <taxon>Opisthorchiidae</taxon>
        <taxon>Opisthorchis</taxon>
    </lineage>
</organism>
<dbReference type="InterPro" id="IPR055469">
    <property type="entry name" value="DUF7041"/>
</dbReference>
<keyword evidence="3" id="KW-1185">Reference proteome</keyword>
<dbReference type="OrthoDB" id="6251906at2759"/>
<proteinExistence type="predicted"/>
<dbReference type="Proteomes" id="UP000054324">
    <property type="component" value="Unassembled WGS sequence"/>
</dbReference>
<dbReference type="RefSeq" id="XP_009167658.1">
    <property type="nucleotide sequence ID" value="XM_009169394.1"/>
</dbReference>
<feature type="domain" description="DUF7041" evidence="1">
    <location>
        <begin position="14"/>
        <end position="80"/>
    </location>
</feature>
<dbReference type="GeneID" id="20318794"/>